<dbReference type="Pfam" id="PF03009">
    <property type="entry name" value="GDPD"/>
    <property type="match status" value="1"/>
</dbReference>
<dbReference type="GO" id="GO:0006629">
    <property type="term" value="P:lipid metabolic process"/>
    <property type="evidence" value="ECO:0007669"/>
    <property type="project" value="InterPro"/>
</dbReference>
<dbReference type="CDD" id="cd08556">
    <property type="entry name" value="GDPD"/>
    <property type="match status" value="1"/>
</dbReference>
<dbReference type="EMBL" id="RKLQ01000001">
    <property type="protein sequence ID" value="MBX0303007.1"/>
    <property type="molecule type" value="Genomic_DNA"/>
</dbReference>
<dbReference type="SUPFAM" id="SSF51695">
    <property type="entry name" value="PLC-like phosphodiesterases"/>
    <property type="match status" value="1"/>
</dbReference>
<sequence length="237" mass="24916">MRGAVADGADAVEIDVQPTADGDVVVFHDRRLDGSDGDSARGLTDAAGVVWEQPTEKVTAARVLGTGDPIPLLSDVLSAVPETVTVNVELKNPGSDDVRPGEALGGAPRRQARRRWEPFVESVLSVTDRFDHDVLFSSFCEGALAALDDSASTDRAAVLVAPNCAEAGETLARRYDVDAIHPPVEMLQGDPGLAATADDLGTACNAWTVRTWLDARDAIEAGADGIIADYPGLLEEL</sequence>
<feature type="region of interest" description="Disordered" evidence="1">
    <location>
        <begin position="92"/>
        <end position="111"/>
    </location>
</feature>
<dbReference type="Gene3D" id="3.20.20.190">
    <property type="entry name" value="Phosphatidylinositol (PI) phosphodiesterase"/>
    <property type="match status" value="1"/>
</dbReference>
<feature type="domain" description="GP-PDE" evidence="2">
    <location>
        <begin position="1"/>
        <end position="237"/>
    </location>
</feature>
<name>A0A8J7YCR0_9EURY</name>
<keyword evidence="4" id="KW-1185">Reference proteome</keyword>
<dbReference type="Proteomes" id="UP000783863">
    <property type="component" value="Unassembled WGS sequence"/>
</dbReference>
<evidence type="ECO:0000259" key="2">
    <source>
        <dbReference type="PROSITE" id="PS51704"/>
    </source>
</evidence>
<organism evidence="3 4">
    <name type="scientific">Haloarcula salinisoli</name>
    <dbReference type="NCBI Taxonomy" id="2487746"/>
    <lineage>
        <taxon>Archaea</taxon>
        <taxon>Methanobacteriati</taxon>
        <taxon>Methanobacteriota</taxon>
        <taxon>Stenosarchaea group</taxon>
        <taxon>Halobacteria</taxon>
        <taxon>Halobacteriales</taxon>
        <taxon>Haloarculaceae</taxon>
        <taxon>Haloarcula</taxon>
    </lineage>
</organism>
<dbReference type="PROSITE" id="PS51704">
    <property type="entry name" value="GP_PDE"/>
    <property type="match status" value="1"/>
</dbReference>
<dbReference type="PANTHER" id="PTHR46211:SF14">
    <property type="entry name" value="GLYCEROPHOSPHODIESTER PHOSPHODIESTERASE"/>
    <property type="match status" value="1"/>
</dbReference>
<dbReference type="PANTHER" id="PTHR46211">
    <property type="entry name" value="GLYCEROPHOSPHORYL DIESTER PHOSPHODIESTERASE"/>
    <property type="match status" value="1"/>
</dbReference>
<evidence type="ECO:0000256" key="1">
    <source>
        <dbReference type="SAM" id="MobiDB-lite"/>
    </source>
</evidence>
<reference evidence="3" key="1">
    <citation type="submission" date="2021-06" db="EMBL/GenBank/DDBJ databases">
        <title>Halomicroarcula sp. F24A a new haloarchaeum isolated from saline soil.</title>
        <authorList>
            <person name="Duran-Viseras A."/>
            <person name="Sanchez-Porro C."/>
            <person name="Ventosa A."/>
        </authorList>
    </citation>
    <scope>NUCLEOTIDE SEQUENCE</scope>
    <source>
        <strain evidence="3">F24A</strain>
    </source>
</reference>
<dbReference type="GO" id="GO:0008081">
    <property type="term" value="F:phosphoric diester hydrolase activity"/>
    <property type="evidence" value="ECO:0007669"/>
    <property type="project" value="InterPro"/>
</dbReference>
<proteinExistence type="predicted"/>
<gene>
    <name evidence="3" type="ORF">EGD98_04895</name>
</gene>
<evidence type="ECO:0000313" key="3">
    <source>
        <dbReference type="EMBL" id="MBX0303007.1"/>
    </source>
</evidence>
<dbReference type="InterPro" id="IPR017946">
    <property type="entry name" value="PLC-like_Pdiesterase_TIM-brl"/>
</dbReference>
<protein>
    <submittedName>
        <fullName evidence="3">Glycerophosphodiester phosphodiesterase</fullName>
    </submittedName>
</protein>
<accession>A0A8J7YCR0</accession>
<dbReference type="InterPro" id="IPR030395">
    <property type="entry name" value="GP_PDE_dom"/>
</dbReference>
<dbReference type="AlphaFoldDB" id="A0A8J7YCR0"/>
<comment type="caution">
    <text evidence="3">The sequence shown here is derived from an EMBL/GenBank/DDBJ whole genome shotgun (WGS) entry which is preliminary data.</text>
</comment>
<evidence type="ECO:0000313" key="4">
    <source>
        <dbReference type="Proteomes" id="UP000783863"/>
    </source>
</evidence>